<protein>
    <recommendedName>
        <fullName evidence="3">CDP-glycerol:poly(Glycerophosphate) glycerophosphotransferase</fullName>
    </recommendedName>
</protein>
<evidence type="ECO:0000313" key="2">
    <source>
        <dbReference type="Proteomes" id="UP000253303"/>
    </source>
</evidence>
<dbReference type="OrthoDB" id="3661391at2"/>
<name>A0A366M776_9ACTN</name>
<dbReference type="EMBL" id="QMEY01000001">
    <property type="protein sequence ID" value="RBQ21312.1"/>
    <property type="molecule type" value="Genomic_DNA"/>
</dbReference>
<dbReference type="SUPFAM" id="SSF53756">
    <property type="entry name" value="UDP-Glycosyltransferase/glycogen phosphorylase"/>
    <property type="match status" value="1"/>
</dbReference>
<comment type="caution">
    <text evidence="1">The sequence shown here is derived from an EMBL/GenBank/DDBJ whole genome shotgun (WGS) entry which is preliminary data.</text>
</comment>
<dbReference type="AlphaFoldDB" id="A0A366M776"/>
<accession>A0A366M776</accession>
<reference evidence="1 2" key="1">
    <citation type="submission" date="2018-06" db="EMBL/GenBank/DDBJ databases">
        <title>Sphaerisporangium craniellae sp. nov., isolated from a marine sponge in the South China Sea.</title>
        <authorList>
            <person name="Li L."/>
        </authorList>
    </citation>
    <scope>NUCLEOTIDE SEQUENCE [LARGE SCALE GENOMIC DNA]</scope>
    <source>
        <strain evidence="1 2">LHW63015</strain>
    </source>
</reference>
<proteinExistence type="predicted"/>
<evidence type="ECO:0008006" key="3">
    <source>
        <dbReference type="Google" id="ProtNLM"/>
    </source>
</evidence>
<organism evidence="1 2">
    <name type="scientific">Spongiactinospora rosea</name>
    <dbReference type="NCBI Taxonomy" id="2248750"/>
    <lineage>
        <taxon>Bacteria</taxon>
        <taxon>Bacillati</taxon>
        <taxon>Actinomycetota</taxon>
        <taxon>Actinomycetes</taxon>
        <taxon>Streptosporangiales</taxon>
        <taxon>Streptosporangiaceae</taxon>
        <taxon>Spongiactinospora</taxon>
    </lineage>
</organism>
<sequence length="407" mass="44016">MSCTEGFHVPVGPDAQRWVTRRSRRTALMIVHTVTSGQRLMDVAHLLAADLRIQVVFTNGPDVFGNGVAELLGRLGGAVLPWHVAVRTDFDLAISAAYGGIERIHSPLVVLPHGAGYNKRVSRRLGGGAVAGHQGVYGLSAQQLVRDGMVLPSAIVLTHEAERKRLARSCPEAVPVAEVIGDPVYDRLVASAAERPAYRRALGVGDGRELVVVTSTWGQRSLFGRQAELLRWVLAELPKERYRVAALLHPNIWFGHGVWQVRGWLADCVRDGLVLVPPEAEWLGALVAADHVVGDHGSVTVYGAAAGAPVLLVDGTEEEVDPESAGGLLAATAPRLRFDRPLAAQLGEVAASHHPERYAAVTARLTSAPGRFDRNMRRLLYRLMRLPQPPSIPRAEPVPAPYLTHTD</sequence>
<evidence type="ECO:0000313" key="1">
    <source>
        <dbReference type="EMBL" id="RBQ21312.1"/>
    </source>
</evidence>
<keyword evidence="2" id="KW-1185">Reference proteome</keyword>
<dbReference type="Proteomes" id="UP000253303">
    <property type="component" value="Unassembled WGS sequence"/>
</dbReference>
<gene>
    <name evidence="1" type="ORF">DP939_00890</name>
</gene>